<gene>
    <name evidence="3" type="ORF">FOMPIDRAFT_58748</name>
</gene>
<dbReference type="OrthoDB" id="2795234at2759"/>
<evidence type="ECO:0000313" key="3">
    <source>
        <dbReference type="EMBL" id="EPS94795.1"/>
    </source>
</evidence>
<reference evidence="3 4" key="1">
    <citation type="journal article" date="2012" name="Science">
        <title>The Paleozoic origin of enzymatic lignin decomposition reconstructed from 31 fungal genomes.</title>
        <authorList>
            <person name="Floudas D."/>
            <person name="Binder M."/>
            <person name="Riley R."/>
            <person name="Barry K."/>
            <person name="Blanchette R.A."/>
            <person name="Henrissat B."/>
            <person name="Martinez A.T."/>
            <person name="Otillar R."/>
            <person name="Spatafora J.W."/>
            <person name="Yadav J.S."/>
            <person name="Aerts A."/>
            <person name="Benoit I."/>
            <person name="Boyd A."/>
            <person name="Carlson A."/>
            <person name="Copeland A."/>
            <person name="Coutinho P.M."/>
            <person name="de Vries R.P."/>
            <person name="Ferreira P."/>
            <person name="Findley K."/>
            <person name="Foster B."/>
            <person name="Gaskell J."/>
            <person name="Glotzer D."/>
            <person name="Gorecki P."/>
            <person name="Heitman J."/>
            <person name="Hesse C."/>
            <person name="Hori C."/>
            <person name="Igarashi K."/>
            <person name="Jurgens J.A."/>
            <person name="Kallen N."/>
            <person name="Kersten P."/>
            <person name="Kohler A."/>
            <person name="Kuees U."/>
            <person name="Kumar T.K.A."/>
            <person name="Kuo A."/>
            <person name="LaButti K."/>
            <person name="Larrondo L.F."/>
            <person name="Lindquist E."/>
            <person name="Ling A."/>
            <person name="Lombard V."/>
            <person name="Lucas S."/>
            <person name="Lundell T."/>
            <person name="Martin R."/>
            <person name="McLaughlin D.J."/>
            <person name="Morgenstern I."/>
            <person name="Morin E."/>
            <person name="Murat C."/>
            <person name="Nagy L.G."/>
            <person name="Nolan M."/>
            <person name="Ohm R.A."/>
            <person name="Patyshakuliyeva A."/>
            <person name="Rokas A."/>
            <person name="Ruiz-Duenas F.J."/>
            <person name="Sabat G."/>
            <person name="Salamov A."/>
            <person name="Samejima M."/>
            <person name="Schmutz J."/>
            <person name="Slot J.C."/>
            <person name="St John F."/>
            <person name="Stenlid J."/>
            <person name="Sun H."/>
            <person name="Sun S."/>
            <person name="Syed K."/>
            <person name="Tsang A."/>
            <person name="Wiebenga A."/>
            <person name="Young D."/>
            <person name="Pisabarro A."/>
            <person name="Eastwood D.C."/>
            <person name="Martin F."/>
            <person name="Cullen D."/>
            <person name="Grigoriev I.V."/>
            <person name="Hibbett D.S."/>
        </authorList>
    </citation>
    <scope>NUCLEOTIDE SEQUENCE</scope>
    <source>
        <strain evidence="4">FP-58527</strain>
    </source>
</reference>
<accession>S8EZ48</accession>
<organism evidence="3 4">
    <name type="scientific">Fomitopsis schrenkii</name>
    <name type="common">Brown rot fungus</name>
    <dbReference type="NCBI Taxonomy" id="2126942"/>
    <lineage>
        <taxon>Eukaryota</taxon>
        <taxon>Fungi</taxon>
        <taxon>Dikarya</taxon>
        <taxon>Basidiomycota</taxon>
        <taxon>Agaricomycotina</taxon>
        <taxon>Agaricomycetes</taxon>
        <taxon>Polyporales</taxon>
        <taxon>Fomitopsis</taxon>
    </lineage>
</organism>
<keyword evidence="1" id="KW-0812">Transmembrane</keyword>
<evidence type="ECO:0000256" key="1">
    <source>
        <dbReference type="SAM" id="Phobius"/>
    </source>
</evidence>
<name>S8EZ48_FOMSC</name>
<dbReference type="HOGENOM" id="CLU_119171_0_0_1"/>
<feature type="transmembrane region" description="Helical" evidence="1">
    <location>
        <begin position="28"/>
        <end position="46"/>
    </location>
</feature>
<dbReference type="Pfam" id="PF20151">
    <property type="entry name" value="DUF6533"/>
    <property type="match status" value="1"/>
</dbReference>
<evidence type="ECO:0000259" key="2">
    <source>
        <dbReference type="Pfam" id="PF20151"/>
    </source>
</evidence>
<dbReference type="InterPro" id="IPR045340">
    <property type="entry name" value="DUF6533"/>
</dbReference>
<keyword evidence="1" id="KW-1133">Transmembrane helix</keyword>
<keyword evidence="4" id="KW-1185">Reference proteome</keyword>
<sequence>ALYVYDYLLTLDREIKYFWKSKQSFGTILFYFYRYPALANTVLEVLSRMRASWQTAGVSHTSSSTLRFYSIYSTEVIFAAVRVYAIFHRKLWVFCVVLVTGLANPIILFYLFTRSVPSIGTVEGFSSCTLALAGGIESYETTAVTGMIAARVAGLIADTCVLVLTGIKTRQAGKSTGSDSQDSMSGLEQSLKAILLQDSEFRFLSSDCMLTP</sequence>
<proteinExistence type="predicted"/>
<feature type="non-terminal residue" evidence="3">
    <location>
        <position position="1"/>
    </location>
</feature>
<dbReference type="Proteomes" id="UP000015241">
    <property type="component" value="Unassembled WGS sequence"/>
</dbReference>
<dbReference type="AlphaFoldDB" id="S8EZ48"/>
<protein>
    <recommendedName>
        <fullName evidence="2">DUF6533 domain-containing protein</fullName>
    </recommendedName>
</protein>
<feature type="transmembrane region" description="Helical" evidence="1">
    <location>
        <begin position="91"/>
        <end position="112"/>
    </location>
</feature>
<dbReference type="InParanoid" id="S8EZ48"/>
<keyword evidence="1" id="KW-0472">Membrane</keyword>
<feature type="domain" description="DUF6533" evidence="2">
    <location>
        <begin position="1"/>
        <end position="38"/>
    </location>
</feature>
<dbReference type="EMBL" id="KE504222">
    <property type="protein sequence ID" value="EPS94795.1"/>
    <property type="molecule type" value="Genomic_DNA"/>
</dbReference>
<evidence type="ECO:0000313" key="4">
    <source>
        <dbReference type="Proteomes" id="UP000015241"/>
    </source>
</evidence>